<evidence type="ECO:0000313" key="1">
    <source>
        <dbReference type="EMBL" id="PIL35033.1"/>
    </source>
</evidence>
<organism evidence="1 2">
    <name type="scientific">Ganoderma sinense ZZ0214-1</name>
    <dbReference type="NCBI Taxonomy" id="1077348"/>
    <lineage>
        <taxon>Eukaryota</taxon>
        <taxon>Fungi</taxon>
        <taxon>Dikarya</taxon>
        <taxon>Basidiomycota</taxon>
        <taxon>Agaricomycotina</taxon>
        <taxon>Agaricomycetes</taxon>
        <taxon>Polyporales</taxon>
        <taxon>Polyporaceae</taxon>
        <taxon>Ganoderma</taxon>
    </lineage>
</organism>
<sequence>MSNSDISLSLSLVEEVAEAMDSHVLEALIPLGFSASSEQWSAQFDGIFANKYRSRVQDRKDAIRAMAQEFHDTDRTGQLLRGGSDIVDRAGILRGMLAALDVITSPELQPFENTPFPADRLRVHLPALRDAMRVITGQTSRWQQDFRGWQCVFLTLEDSILVGALLESLPATIPDDYVTRGRAYVEELVGGWNGRKALVEEAIRLVRCDEDPRPLMERLEPQRDTLHSTIGLFMDVVKEMDNLPSLRLLDREHVARHFWEAGSTYERLSLHLDSINQDINRLECVLDHFMAVANATIPAPE</sequence>
<gene>
    <name evidence="1" type="ORF">GSI_02820</name>
</gene>
<keyword evidence="2" id="KW-1185">Reference proteome</keyword>
<accession>A0A2G8SMT3</accession>
<comment type="caution">
    <text evidence="1">The sequence shown here is derived from an EMBL/GenBank/DDBJ whole genome shotgun (WGS) entry which is preliminary data.</text>
</comment>
<protein>
    <submittedName>
        <fullName evidence="1">Uncharacterized protein</fullName>
    </submittedName>
</protein>
<evidence type="ECO:0000313" key="2">
    <source>
        <dbReference type="Proteomes" id="UP000230002"/>
    </source>
</evidence>
<proteinExistence type="predicted"/>
<dbReference type="Proteomes" id="UP000230002">
    <property type="component" value="Unassembled WGS sequence"/>
</dbReference>
<dbReference type="AlphaFoldDB" id="A0A2G8SMT3"/>
<dbReference type="EMBL" id="AYKW01000004">
    <property type="protein sequence ID" value="PIL35033.1"/>
    <property type="molecule type" value="Genomic_DNA"/>
</dbReference>
<reference evidence="1 2" key="1">
    <citation type="journal article" date="2015" name="Sci. Rep.">
        <title>Chromosome-level genome map provides insights into diverse defense mechanisms in the medicinal fungus Ganoderma sinense.</title>
        <authorList>
            <person name="Zhu Y."/>
            <person name="Xu J."/>
            <person name="Sun C."/>
            <person name="Zhou S."/>
            <person name="Xu H."/>
            <person name="Nelson D.R."/>
            <person name="Qian J."/>
            <person name="Song J."/>
            <person name="Luo H."/>
            <person name="Xiang L."/>
            <person name="Li Y."/>
            <person name="Xu Z."/>
            <person name="Ji A."/>
            <person name="Wang L."/>
            <person name="Lu S."/>
            <person name="Hayward A."/>
            <person name="Sun W."/>
            <person name="Li X."/>
            <person name="Schwartz D.C."/>
            <person name="Wang Y."/>
            <person name="Chen S."/>
        </authorList>
    </citation>
    <scope>NUCLEOTIDE SEQUENCE [LARGE SCALE GENOMIC DNA]</scope>
    <source>
        <strain evidence="1 2">ZZ0214-1</strain>
    </source>
</reference>
<name>A0A2G8SMT3_9APHY</name>